<feature type="binding site" evidence="3">
    <location>
        <begin position="61"/>
        <end position="63"/>
    </location>
    <ligand>
        <name>substrate</name>
    </ligand>
</feature>
<dbReference type="PANTHER" id="PTHR10291">
    <property type="entry name" value="DEHYDRODOLICHYL DIPHOSPHATE SYNTHASE FAMILY MEMBER"/>
    <property type="match status" value="1"/>
</dbReference>
<dbReference type="NCBIfam" id="TIGR00055">
    <property type="entry name" value="uppS"/>
    <property type="match status" value="1"/>
</dbReference>
<keyword evidence="1 3" id="KW-0808">Transferase</keyword>
<feature type="binding site" evidence="3">
    <location>
        <begin position="17"/>
        <end position="20"/>
    </location>
    <ligand>
        <name>substrate</name>
    </ligand>
</feature>
<feature type="binding site" evidence="3">
    <location>
        <position position="65"/>
    </location>
    <ligand>
        <name>substrate</name>
    </ligand>
</feature>
<comment type="subunit">
    <text evidence="3">Homodimer.</text>
</comment>
<dbReference type="AlphaFoldDB" id="A0A837ISI9"/>
<gene>
    <name evidence="4" type="ORF">UY25_C0002G0050</name>
</gene>
<dbReference type="FunFam" id="3.40.1180.10:FF:000001">
    <property type="entry name" value="(2E,6E)-farnesyl-diphosphate-specific ditrans,polycis-undecaprenyl-diphosphate synthase"/>
    <property type="match status" value="1"/>
</dbReference>
<feature type="binding site" evidence="3">
    <location>
        <position position="67"/>
    </location>
    <ligand>
        <name>substrate</name>
    </ligand>
</feature>
<evidence type="ECO:0000313" key="4">
    <source>
        <dbReference type="EMBL" id="KKU93326.1"/>
    </source>
</evidence>
<protein>
    <recommendedName>
        <fullName evidence="3">Isoprenyl transferase</fullName>
        <ecNumber evidence="3">2.5.1.-</ecNumber>
    </recommendedName>
</protein>
<feature type="active site" description="Proton acceptor" evidence="3">
    <location>
        <position position="64"/>
    </location>
</feature>
<feature type="active site" evidence="3">
    <location>
        <position position="16"/>
    </location>
</feature>
<dbReference type="GO" id="GO:0045547">
    <property type="term" value="F:ditrans,polycis-polyprenyl diphosphate synthase [(2E,6E)-farnesyl diphosphate specific] activity"/>
    <property type="evidence" value="ECO:0007669"/>
    <property type="project" value="TreeGrafter"/>
</dbReference>
<comment type="caution">
    <text evidence="3">Lacks conserved residue(s) required for the propagation of feature annotation.</text>
</comment>
<dbReference type="Pfam" id="PF01255">
    <property type="entry name" value="Prenyltransf"/>
    <property type="match status" value="1"/>
</dbReference>
<evidence type="ECO:0000313" key="5">
    <source>
        <dbReference type="Proteomes" id="UP000034462"/>
    </source>
</evidence>
<dbReference type="InterPro" id="IPR001441">
    <property type="entry name" value="UPP_synth-like"/>
</dbReference>
<dbReference type="InterPro" id="IPR036424">
    <property type="entry name" value="UPP_synth-like_sf"/>
</dbReference>
<comment type="cofactor">
    <cofactor evidence="3">
        <name>Mg(2+)</name>
        <dbReference type="ChEBI" id="CHEBI:18420"/>
    </cofactor>
    <text evidence="3">Binds 2 magnesium ions per subunit.</text>
</comment>
<reference evidence="4 5" key="1">
    <citation type="journal article" date="2015" name="Nature">
        <title>rRNA introns, odd ribosomes, and small enigmatic genomes across a large radiation of phyla.</title>
        <authorList>
            <person name="Brown C.T."/>
            <person name="Hug L.A."/>
            <person name="Thomas B.C."/>
            <person name="Sharon I."/>
            <person name="Castelle C.J."/>
            <person name="Singh A."/>
            <person name="Wilkins M.J."/>
            <person name="Williams K.H."/>
            <person name="Banfield J.F."/>
        </authorList>
    </citation>
    <scope>NUCLEOTIDE SEQUENCE [LARGE SCALE GENOMIC DNA]</scope>
</reference>
<keyword evidence="3" id="KW-0460">Magnesium</keyword>
<feature type="binding site" evidence="3">
    <location>
        <begin position="192"/>
        <end position="194"/>
    </location>
    <ligand>
        <name>substrate</name>
    </ligand>
</feature>
<proteinExistence type="inferred from homology"/>
<comment type="function">
    <text evidence="3">Catalyzes the condensation of isopentenyl diphosphate (IPP) with allylic pyrophosphates generating different type of terpenoids.</text>
</comment>
<evidence type="ECO:0000256" key="1">
    <source>
        <dbReference type="ARBA" id="ARBA00022679"/>
    </source>
</evidence>
<organism evidence="4 5">
    <name type="scientific">Candidatus Yanofskybacteria bacterium GW2011_GWC1_48_11</name>
    <dbReference type="NCBI Taxonomy" id="1619027"/>
    <lineage>
        <taxon>Bacteria</taxon>
        <taxon>Candidatus Yanofskyibacteriota</taxon>
    </lineage>
</organism>
<feature type="binding site" evidence="3">
    <location>
        <position position="16"/>
    </location>
    <ligand>
        <name>Mg(2+)</name>
        <dbReference type="ChEBI" id="CHEBI:18420"/>
    </ligand>
</feature>
<comment type="caution">
    <text evidence="4">The sequence shown here is derived from an EMBL/GenBank/DDBJ whole genome shotgun (WGS) entry which is preliminary data.</text>
</comment>
<dbReference type="Proteomes" id="UP000034462">
    <property type="component" value="Unassembled WGS sequence"/>
</dbReference>
<feature type="binding site" evidence="3">
    <location>
        <position position="33"/>
    </location>
    <ligand>
        <name>substrate</name>
    </ligand>
</feature>
<dbReference type="SUPFAM" id="SSF64005">
    <property type="entry name" value="Undecaprenyl diphosphate synthase"/>
    <property type="match status" value="1"/>
</dbReference>
<name>A0A837ISI9_9BACT</name>
<dbReference type="GO" id="GO:0000287">
    <property type="term" value="F:magnesium ion binding"/>
    <property type="evidence" value="ECO:0007669"/>
    <property type="project" value="UniProtKB-UniRule"/>
</dbReference>
<dbReference type="EC" id="2.5.1.-" evidence="3"/>
<feature type="binding site" evidence="3">
    <location>
        <position position="205"/>
    </location>
    <ligand>
        <name>Mg(2+)</name>
        <dbReference type="ChEBI" id="CHEBI:18420"/>
    </ligand>
</feature>
<accession>A0A837ISI9</accession>
<dbReference type="PANTHER" id="PTHR10291:SF43">
    <property type="entry name" value="DEHYDRODOLICHYL DIPHOSPHATE SYNTHASE COMPLEX SUBUNIT DHDDS"/>
    <property type="match status" value="1"/>
</dbReference>
<feature type="binding site" evidence="3">
    <location>
        <position position="21"/>
    </location>
    <ligand>
        <name>substrate</name>
    </ligand>
</feature>
<evidence type="ECO:0000256" key="3">
    <source>
        <dbReference type="HAMAP-Rule" id="MF_01139"/>
    </source>
</evidence>
<keyword evidence="3" id="KW-0479">Metal-binding</keyword>
<dbReference type="HAMAP" id="MF_01139">
    <property type="entry name" value="ISPT"/>
    <property type="match status" value="1"/>
</dbReference>
<comment type="similarity">
    <text evidence="2">Belongs to the UPP synthase family. Z-FPP synthase subfamily.</text>
</comment>
<evidence type="ECO:0000256" key="2">
    <source>
        <dbReference type="ARBA" id="ARBA00038453"/>
    </source>
</evidence>
<dbReference type="GO" id="GO:0016094">
    <property type="term" value="P:polyprenol biosynthetic process"/>
    <property type="evidence" value="ECO:0007669"/>
    <property type="project" value="TreeGrafter"/>
</dbReference>
<dbReference type="Gene3D" id="3.40.1180.10">
    <property type="entry name" value="Decaprenyl diphosphate synthase-like"/>
    <property type="match status" value="1"/>
</dbReference>
<dbReference type="EMBL" id="LCPH01000002">
    <property type="protein sequence ID" value="KKU93326.1"/>
    <property type="molecule type" value="Genomic_DNA"/>
</dbReference>
<sequence>MRQQNSAPKHVVILPDGNRRWARERGLDTVEGHKAGYKKLIDLCRWARDRGVKAVTAFGFSTENWNRPKREIQYLMNLLETGLRENFSEESKKAKAKELGIRVRIIGQKGRLPQSLQKIIGEVEEYTKVNTKLYLNLAISYGGRWDIVQAAKKIIGEGIRPEELTEELFNEHLTTGDLPDPDLFIRTGGEQRLSNLVIWQAAYTELYFCPKYWPDFSEEDFDNALAEYARRQRRFGR</sequence>
<dbReference type="CDD" id="cd00475">
    <property type="entry name" value="Cis_IPPS"/>
    <property type="match status" value="1"/>
</dbReference>
<feature type="binding site" evidence="3">
    <location>
        <position position="186"/>
    </location>
    <ligand>
        <name>substrate</name>
    </ligand>
</feature>